<dbReference type="EMBL" id="BLAF01000078">
    <property type="protein sequence ID" value="GES26073.1"/>
    <property type="molecule type" value="Genomic_DNA"/>
</dbReference>
<reference evidence="3 4" key="1">
    <citation type="submission" date="2019-10" db="EMBL/GenBank/DDBJ databases">
        <title>Whole genome shotgun sequence of Acrocarpospora pleiomorpha NBRC 16267.</title>
        <authorList>
            <person name="Ichikawa N."/>
            <person name="Kimura A."/>
            <person name="Kitahashi Y."/>
            <person name="Komaki H."/>
            <person name="Oguchi A."/>
        </authorList>
    </citation>
    <scope>NUCLEOTIDE SEQUENCE [LARGE SCALE GENOMIC DNA]</scope>
    <source>
        <strain evidence="3 4">NBRC 16267</strain>
    </source>
</reference>
<dbReference type="RefSeq" id="WP_155350814.1">
    <property type="nucleotide sequence ID" value="NZ_BAAAHM010000024.1"/>
</dbReference>
<name>A0A5M3Y2P9_9ACTN</name>
<gene>
    <name evidence="3" type="ORF">Aple_089720</name>
</gene>
<dbReference type="Proteomes" id="UP000377595">
    <property type="component" value="Unassembled WGS sequence"/>
</dbReference>
<evidence type="ECO:0000313" key="4">
    <source>
        <dbReference type="Proteomes" id="UP000377595"/>
    </source>
</evidence>
<sequence length="272" mass="29197">MIKKITPVLVAALCWPMTGTAALAAARAEPVVLAALGDSISVGFNACGWYVACPSRSWAAGDHPEVNSHYLRMLAAGADVKGLNFAVSGSVSADLLGQARAAVAAKATYVTILIGANDACVRTEKQMTPVAAYRQRIAAALRELRPTGARVFLASVPDLKHLWRVGKDNPLARTFWSIGKVCQALLANPGSTAKKDVERRDRVRARVVAYNSQLEAACAEYGPGCRYDGGQVFAYPFTLDQVSGWDFFHPNVAGQRALAEITFREMADLEKV</sequence>
<dbReference type="GO" id="GO:0004622">
    <property type="term" value="F:phosphatidylcholine lysophospholipase activity"/>
    <property type="evidence" value="ECO:0007669"/>
    <property type="project" value="TreeGrafter"/>
</dbReference>
<evidence type="ECO:0000256" key="1">
    <source>
        <dbReference type="SAM" id="SignalP"/>
    </source>
</evidence>
<dbReference type="InterPro" id="IPR013830">
    <property type="entry name" value="SGNH_hydro"/>
</dbReference>
<keyword evidence="1" id="KW-0732">Signal</keyword>
<dbReference type="InterPro" id="IPR036514">
    <property type="entry name" value="SGNH_hydro_sf"/>
</dbReference>
<keyword evidence="4" id="KW-1185">Reference proteome</keyword>
<dbReference type="Pfam" id="PF13472">
    <property type="entry name" value="Lipase_GDSL_2"/>
    <property type="match status" value="1"/>
</dbReference>
<keyword evidence="3" id="KW-0449">Lipoprotein</keyword>
<evidence type="ECO:0000313" key="3">
    <source>
        <dbReference type="EMBL" id="GES26073.1"/>
    </source>
</evidence>
<organism evidence="3 4">
    <name type="scientific">Acrocarpospora pleiomorpha</name>
    <dbReference type="NCBI Taxonomy" id="90975"/>
    <lineage>
        <taxon>Bacteria</taxon>
        <taxon>Bacillati</taxon>
        <taxon>Actinomycetota</taxon>
        <taxon>Actinomycetes</taxon>
        <taxon>Streptosporangiales</taxon>
        <taxon>Streptosporangiaceae</taxon>
        <taxon>Acrocarpospora</taxon>
    </lineage>
</organism>
<dbReference type="InterPro" id="IPR051532">
    <property type="entry name" value="Ester_Hydrolysis_Enzymes"/>
</dbReference>
<comment type="caution">
    <text evidence="3">The sequence shown here is derived from an EMBL/GenBank/DDBJ whole genome shotgun (WGS) entry which is preliminary data.</text>
</comment>
<feature type="signal peptide" evidence="1">
    <location>
        <begin position="1"/>
        <end position="24"/>
    </location>
</feature>
<proteinExistence type="predicted"/>
<dbReference type="PANTHER" id="PTHR30383:SF5">
    <property type="entry name" value="SGNH HYDROLASE-TYPE ESTERASE DOMAIN-CONTAINING PROTEIN"/>
    <property type="match status" value="1"/>
</dbReference>
<accession>A0A5M3Y2P9</accession>
<feature type="chain" id="PRO_5024329985" evidence="1">
    <location>
        <begin position="25"/>
        <end position="272"/>
    </location>
</feature>
<evidence type="ECO:0000259" key="2">
    <source>
        <dbReference type="Pfam" id="PF13472"/>
    </source>
</evidence>
<dbReference type="SUPFAM" id="SSF52266">
    <property type="entry name" value="SGNH hydrolase"/>
    <property type="match status" value="1"/>
</dbReference>
<protein>
    <submittedName>
        <fullName evidence="3">Lipoprotein</fullName>
    </submittedName>
</protein>
<dbReference type="OrthoDB" id="5561551at2"/>
<feature type="domain" description="SGNH hydrolase-type esterase" evidence="2">
    <location>
        <begin position="35"/>
        <end position="257"/>
    </location>
</feature>
<dbReference type="PANTHER" id="PTHR30383">
    <property type="entry name" value="THIOESTERASE 1/PROTEASE 1/LYSOPHOSPHOLIPASE L1"/>
    <property type="match status" value="1"/>
</dbReference>
<dbReference type="Gene3D" id="3.40.50.1110">
    <property type="entry name" value="SGNH hydrolase"/>
    <property type="match status" value="1"/>
</dbReference>
<dbReference type="AlphaFoldDB" id="A0A5M3Y2P9"/>